<dbReference type="OrthoDB" id="5428055at2759"/>
<feature type="region of interest" description="Disordered" evidence="1">
    <location>
        <begin position="106"/>
        <end position="129"/>
    </location>
</feature>
<name>A0A3N4KEL6_9PEZI</name>
<dbReference type="InParanoid" id="A0A3N4KEL6"/>
<proteinExistence type="predicted"/>
<dbReference type="Proteomes" id="UP000277580">
    <property type="component" value="Unassembled WGS sequence"/>
</dbReference>
<keyword evidence="3" id="KW-1185">Reference proteome</keyword>
<feature type="compositionally biased region" description="Basic and acidic residues" evidence="1">
    <location>
        <begin position="106"/>
        <end position="120"/>
    </location>
</feature>
<reference evidence="2 3" key="1">
    <citation type="journal article" date="2018" name="Nat. Ecol. Evol.">
        <title>Pezizomycetes genomes reveal the molecular basis of ectomycorrhizal truffle lifestyle.</title>
        <authorList>
            <person name="Murat C."/>
            <person name="Payen T."/>
            <person name="Noel B."/>
            <person name="Kuo A."/>
            <person name="Morin E."/>
            <person name="Chen J."/>
            <person name="Kohler A."/>
            <person name="Krizsan K."/>
            <person name="Balestrini R."/>
            <person name="Da Silva C."/>
            <person name="Montanini B."/>
            <person name="Hainaut M."/>
            <person name="Levati E."/>
            <person name="Barry K.W."/>
            <person name="Belfiori B."/>
            <person name="Cichocki N."/>
            <person name="Clum A."/>
            <person name="Dockter R.B."/>
            <person name="Fauchery L."/>
            <person name="Guy J."/>
            <person name="Iotti M."/>
            <person name="Le Tacon F."/>
            <person name="Lindquist E.A."/>
            <person name="Lipzen A."/>
            <person name="Malagnac F."/>
            <person name="Mello A."/>
            <person name="Molinier V."/>
            <person name="Miyauchi S."/>
            <person name="Poulain J."/>
            <person name="Riccioni C."/>
            <person name="Rubini A."/>
            <person name="Sitrit Y."/>
            <person name="Splivallo R."/>
            <person name="Traeger S."/>
            <person name="Wang M."/>
            <person name="Zifcakova L."/>
            <person name="Wipf D."/>
            <person name="Zambonelli A."/>
            <person name="Paolocci F."/>
            <person name="Nowrousian M."/>
            <person name="Ottonello S."/>
            <person name="Baldrian P."/>
            <person name="Spatafora J.W."/>
            <person name="Henrissat B."/>
            <person name="Nagy L.G."/>
            <person name="Aury J.M."/>
            <person name="Wincker P."/>
            <person name="Grigoriev I.V."/>
            <person name="Bonfante P."/>
            <person name="Martin F.M."/>
        </authorList>
    </citation>
    <scope>NUCLEOTIDE SEQUENCE [LARGE SCALE GENOMIC DNA]</scope>
    <source>
        <strain evidence="2 3">CCBAS932</strain>
    </source>
</reference>
<evidence type="ECO:0000313" key="2">
    <source>
        <dbReference type="EMBL" id="RPB06821.1"/>
    </source>
</evidence>
<sequence length="156" mass="17356">MGVAYSSHPRDALELRVGCGTGGFVDHLRKKRSEGLWRGREIDVQEVTPSAVTTVLMSTVLNEYADTFPFDIWVLRRHLSDTAFYGMRVENPSLLVLLLGNHLLHSEPNHQPHQREEVHSGPHKHPQAGWQHNAHLERPALATNGLLCPASPPAPA</sequence>
<organism evidence="2 3">
    <name type="scientific">Morchella conica CCBAS932</name>
    <dbReference type="NCBI Taxonomy" id="1392247"/>
    <lineage>
        <taxon>Eukaryota</taxon>
        <taxon>Fungi</taxon>
        <taxon>Dikarya</taxon>
        <taxon>Ascomycota</taxon>
        <taxon>Pezizomycotina</taxon>
        <taxon>Pezizomycetes</taxon>
        <taxon>Pezizales</taxon>
        <taxon>Morchellaceae</taxon>
        <taxon>Morchella</taxon>
    </lineage>
</organism>
<gene>
    <name evidence="2" type="ORF">P167DRAFT_36070</name>
</gene>
<accession>A0A3N4KEL6</accession>
<dbReference type="EMBL" id="ML119216">
    <property type="protein sequence ID" value="RPB06821.1"/>
    <property type="molecule type" value="Genomic_DNA"/>
</dbReference>
<evidence type="ECO:0000256" key="1">
    <source>
        <dbReference type="SAM" id="MobiDB-lite"/>
    </source>
</evidence>
<evidence type="ECO:0000313" key="3">
    <source>
        <dbReference type="Proteomes" id="UP000277580"/>
    </source>
</evidence>
<dbReference type="AlphaFoldDB" id="A0A3N4KEL6"/>
<protein>
    <submittedName>
        <fullName evidence="2">Uncharacterized protein</fullName>
    </submittedName>
</protein>